<dbReference type="PANTHER" id="PTHR42912">
    <property type="entry name" value="METHYLTRANSFERASE"/>
    <property type="match status" value="1"/>
</dbReference>
<organism evidence="2 3">
    <name type="scientific">Nocardioides albertanoniae</name>
    <dbReference type="NCBI Taxonomy" id="1175486"/>
    <lineage>
        <taxon>Bacteria</taxon>
        <taxon>Bacillati</taxon>
        <taxon>Actinomycetota</taxon>
        <taxon>Actinomycetes</taxon>
        <taxon>Propionibacteriales</taxon>
        <taxon>Nocardioidaceae</taxon>
        <taxon>Nocardioides</taxon>
    </lineage>
</organism>
<evidence type="ECO:0000313" key="3">
    <source>
        <dbReference type="Proteomes" id="UP000320209"/>
    </source>
</evidence>
<evidence type="ECO:0000313" key="2">
    <source>
        <dbReference type="EMBL" id="TQL70296.1"/>
    </source>
</evidence>
<reference evidence="2 3" key="1">
    <citation type="submission" date="2019-06" db="EMBL/GenBank/DDBJ databases">
        <title>Sequencing the genomes of 1000 actinobacteria strains.</title>
        <authorList>
            <person name="Klenk H.-P."/>
        </authorList>
    </citation>
    <scope>NUCLEOTIDE SEQUENCE [LARGE SCALE GENOMIC DNA]</scope>
    <source>
        <strain evidence="2 3">DSM 25218</strain>
    </source>
</reference>
<feature type="domain" description="Methyltransferase type 11" evidence="1">
    <location>
        <begin position="44"/>
        <end position="139"/>
    </location>
</feature>
<dbReference type="Pfam" id="PF08241">
    <property type="entry name" value="Methyltransf_11"/>
    <property type="match status" value="1"/>
</dbReference>
<dbReference type="Gene3D" id="3.40.50.150">
    <property type="entry name" value="Vaccinia Virus protein VP39"/>
    <property type="match status" value="1"/>
</dbReference>
<protein>
    <submittedName>
        <fullName evidence="2">Methyltransferase family protein</fullName>
    </submittedName>
</protein>
<keyword evidence="2" id="KW-0489">Methyltransferase</keyword>
<dbReference type="GO" id="GO:0008757">
    <property type="term" value="F:S-adenosylmethionine-dependent methyltransferase activity"/>
    <property type="evidence" value="ECO:0007669"/>
    <property type="project" value="InterPro"/>
</dbReference>
<sequence length="210" mass="22720">MADIDRFNEEAASWDEDQTNVERARVVAAAIRDVAPLHGDMHALEIGGGTGLLARALADDLGTVVVTDVSPGMVEAAARALDDPRYDGWEARLYDIEHDPLPEDRFDLVMAQLALHHMGDVPAVVRRCAELLRPGGSVALVDLDHDPEGAFHAAVPDFQGHHGFLRDDVRGWLEAAGFTHVTVTGAGVETKEVESVAREFPMFLASGRLP</sequence>
<dbReference type="Proteomes" id="UP000320209">
    <property type="component" value="Unassembled WGS sequence"/>
</dbReference>
<dbReference type="CDD" id="cd02440">
    <property type="entry name" value="AdoMet_MTases"/>
    <property type="match status" value="1"/>
</dbReference>
<dbReference type="EMBL" id="VFOV01000001">
    <property type="protein sequence ID" value="TQL70296.1"/>
    <property type="molecule type" value="Genomic_DNA"/>
</dbReference>
<comment type="caution">
    <text evidence="2">The sequence shown here is derived from an EMBL/GenBank/DDBJ whole genome shotgun (WGS) entry which is preliminary data.</text>
</comment>
<keyword evidence="3" id="KW-1185">Reference proteome</keyword>
<name>A0A543ACR5_9ACTN</name>
<dbReference type="InterPro" id="IPR050508">
    <property type="entry name" value="Methyltransf_Superfamily"/>
</dbReference>
<dbReference type="SUPFAM" id="SSF53335">
    <property type="entry name" value="S-adenosyl-L-methionine-dependent methyltransferases"/>
    <property type="match status" value="1"/>
</dbReference>
<dbReference type="GO" id="GO:0032259">
    <property type="term" value="P:methylation"/>
    <property type="evidence" value="ECO:0007669"/>
    <property type="project" value="UniProtKB-KW"/>
</dbReference>
<dbReference type="InterPro" id="IPR029063">
    <property type="entry name" value="SAM-dependent_MTases_sf"/>
</dbReference>
<dbReference type="AlphaFoldDB" id="A0A543ACR5"/>
<keyword evidence="2" id="KW-0808">Transferase</keyword>
<dbReference type="InterPro" id="IPR013216">
    <property type="entry name" value="Methyltransf_11"/>
</dbReference>
<dbReference type="RefSeq" id="WP_141782075.1">
    <property type="nucleotide sequence ID" value="NZ_VFOV01000001.1"/>
</dbReference>
<dbReference type="OrthoDB" id="9791837at2"/>
<accession>A0A543ACR5</accession>
<evidence type="ECO:0000259" key="1">
    <source>
        <dbReference type="Pfam" id="PF08241"/>
    </source>
</evidence>
<gene>
    <name evidence="2" type="ORF">FB381_4226</name>
</gene>
<proteinExistence type="predicted"/>